<reference evidence="2 3" key="1">
    <citation type="submission" date="2020-08" db="EMBL/GenBank/DDBJ databases">
        <title>Genome public.</title>
        <authorList>
            <person name="Liu C."/>
            <person name="Sun Q."/>
        </authorList>
    </citation>
    <scope>NUCLEOTIDE SEQUENCE [LARGE SCALE GENOMIC DNA]</scope>
    <source>
        <strain evidence="2 3">BX17</strain>
    </source>
</reference>
<sequence>MLGILLAGLPGCGQSPNNKETSSSESSAADEPESEIIYINGVLTESDEDSVTMEYGSEGNFTQTTFDISNADIQIGESRKQGGPLAANLKLEIGYYVKDGKYIAVSVYGDGSESMTPSWIYNHEQQTMEGKTKE</sequence>
<gene>
    <name evidence="2" type="ORF">H8S54_02115</name>
</gene>
<dbReference type="EMBL" id="JACOOT010000004">
    <property type="protein sequence ID" value="MBC5649948.1"/>
    <property type="molecule type" value="Genomic_DNA"/>
</dbReference>
<dbReference type="Proteomes" id="UP000652847">
    <property type="component" value="Unassembled WGS sequence"/>
</dbReference>
<accession>A0A8I0ABC6</accession>
<dbReference type="RefSeq" id="WP_117849435.1">
    <property type="nucleotide sequence ID" value="NZ_JACOOT010000004.1"/>
</dbReference>
<organism evidence="2 3">
    <name type="scientific">Blautia segnis</name>
    <dbReference type="NCBI Taxonomy" id="2763030"/>
    <lineage>
        <taxon>Bacteria</taxon>
        <taxon>Bacillati</taxon>
        <taxon>Bacillota</taxon>
        <taxon>Clostridia</taxon>
        <taxon>Lachnospirales</taxon>
        <taxon>Lachnospiraceae</taxon>
        <taxon>Blautia</taxon>
    </lineage>
</organism>
<protein>
    <submittedName>
        <fullName evidence="2">Uncharacterized protein</fullName>
    </submittedName>
</protein>
<proteinExistence type="predicted"/>
<feature type="compositionally biased region" description="Low complexity" evidence="1">
    <location>
        <begin position="15"/>
        <end position="27"/>
    </location>
</feature>
<evidence type="ECO:0000313" key="2">
    <source>
        <dbReference type="EMBL" id="MBC5649948.1"/>
    </source>
</evidence>
<keyword evidence="3" id="KW-1185">Reference proteome</keyword>
<comment type="caution">
    <text evidence="2">The sequence shown here is derived from an EMBL/GenBank/DDBJ whole genome shotgun (WGS) entry which is preliminary data.</text>
</comment>
<name>A0A8I0ABC6_9FIRM</name>
<evidence type="ECO:0000313" key="3">
    <source>
        <dbReference type="Proteomes" id="UP000652847"/>
    </source>
</evidence>
<dbReference type="AlphaFoldDB" id="A0A8I0ABC6"/>
<evidence type="ECO:0000256" key="1">
    <source>
        <dbReference type="SAM" id="MobiDB-lite"/>
    </source>
</evidence>
<feature type="region of interest" description="Disordered" evidence="1">
    <location>
        <begin position="7"/>
        <end position="34"/>
    </location>
</feature>